<dbReference type="FunFam" id="1.10.10.60:FF:000233">
    <property type="entry name" value="Distal-less, isoform C"/>
    <property type="match status" value="1"/>
</dbReference>
<feature type="compositionally biased region" description="Basic residues" evidence="7">
    <location>
        <begin position="313"/>
        <end position="322"/>
    </location>
</feature>
<protein>
    <submittedName>
        <fullName evidence="10">Homeobox protein Dlx6a-like isoform X1</fullName>
    </submittedName>
</protein>
<dbReference type="InterPro" id="IPR017970">
    <property type="entry name" value="Homeobox_CS"/>
</dbReference>
<feature type="region of interest" description="Disordered" evidence="7">
    <location>
        <begin position="77"/>
        <end position="138"/>
    </location>
</feature>
<dbReference type="GeneID" id="106053031"/>
<feature type="domain" description="Homeobox" evidence="8">
    <location>
        <begin position="149"/>
        <end position="209"/>
    </location>
</feature>
<feature type="region of interest" description="Disordered" evidence="7">
    <location>
        <begin position="209"/>
        <end position="322"/>
    </location>
</feature>
<evidence type="ECO:0000313" key="9">
    <source>
        <dbReference type="Proteomes" id="UP001165740"/>
    </source>
</evidence>
<organism evidence="9 10">
    <name type="scientific">Biomphalaria glabrata</name>
    <name type="common">Bloodfluke planorb</name>
    <name type="synonym">Freshwater snail</name>
    <dbReference type="NCBI Taxonomy" id="6526"/>
    <lineage>
        <taxon>Eukaryota</taxon>
        <taxon>Metazoa</taxon>
        <taxon>Spiralia</taxon>
        <taxon>Lophotrochozoa</taxon>
        <taxon>Mollusca</taxon>
        <taxon>Gastropoda</taxon>
        <taxon>Heterobranchia</taxon>
        <taxon>Euthyneura</taxon>
        <taxon>Panpulmonata</taxon>
        <taxon>Hygrophila</taxon>
        <taxon>Lymnaeoidea</taxon>
        <taxon>Planorbidae</taxon>
        <taxon>Biomphalaria</taxon>
    </lineage>
</organism>
<evidence type="ECO:0000256" key="6">
    <source>
        <dbReference type="RuleBase" id="RU000682"/>
    </source>
</evidence>
<evidence type="ECO:0000256" key="1">
    <source>
        <dbReference type="ARBA" id="ARBA00022473"/>
    </source>
</evidence>
<dbReference type="PROSITE" id="PS50071">
    <property type="entry name" value="HOMEOBOX_2"/>
    <property type="match status" value="1"/>
</dbReference>
<dbReference type="GO" id="GO:0000978">
    <property type="term" value="F:RNA polymerase II cis-regulatory region sequence-specific DNA binding"/>
    <property type="evidence" value="ECO:0007669"/>
    <property type="project" value="TreeGrafter"/>
</dbReference>
<dbReference type="SMART" id="SM00389">
    <property type="entry name" value="HOX"/>
    <property type="match status" value="1"/>
</dbReference>
<feature type="compositionally biased region" description="Low complexity" evidence="7">
    <location>
        <begin position="212"/>
        <end position="238"/>
    </location>
</feature>
<dbReference type="AlphaFoldDB" id="A0A9W2YCC4"/>
<dbReference type="Gene3D" id="1.10.10.60">
    <property type="entry name" value="Homeodomain-like"/>
    <property type="match status" value="1"/>
</dbReference>
<dbReference type="SUPFAM" id="SSF46689">
    <property type="entry name" value="Homeodomain-like"/>
    <property type="match status" value="1"/>
</dbReference>
<dbReference type="InterPro" id="IPR020479">
    <property type="entry name" value="HD_metazoa"/>
</dbReference>
<keyword evidence="2 5" id="KW-0238">DNA-binding</keyword>
<dbReference type="GO" id="GO:0005634">
    <property type="term" value="C:nucleus"/>
    <property type="evidence" value="ECO:0007669"/>
    <property type="project" value="UniProtKB-SubCell"/>
</dbReference>
<feature type="compositionally biased region" description="Polar residues" evidence="7">
    <location>
        <begin position="290"/>
        <end position="300"/>
    </location>
</feature>
<keyword evidence="1" id="KW-0217">Developmental protein</keyword>
<dbReference type="Pfam" id="PF00046">
    <property type="entry name" value="Homeodomain"/>
    <property type="match status" value="1"/>
</dbReference>
<evidence type="ECO:0000256" key="5">
    <source>
        <dbReference type="PROSITE-ProRule" id="PRU00108"/>
    </source>
</evidence>
<evidence type="ECO:0000313" key="10">
    <source>
        <dbReference type="RefSeq" id="XP_055860378.1"/>
    </source>
</evidence>
<dbReference type="Proteomes" id="UP001165740">
    <property type="component" value="Chromosome 11"/>
</dbReference>
<keyword evidence="3 5" id="KW-0371">Homeobox</keyword>
<reference evidence="10" key="1">
    <citation type="submission" date="2025-08" db="UniProtKB">
        <authorList>
            <consortium name="RefSeq"/>
        </authorList>
    </citation>
    <scope>IDENTIFICATION</scope>
</reference>
<dbReference type="InterPro" id="IPR009057">
    <property type="entry name" value="Homeodomain-like_sf"/>
</dbReference>
<dbReference type="PANTHER" id="PTHR24327">
    <property type="entry name" value="HOMEOBOX PROTEIN"/>
    <property type="match status" value="1"/>
</dbReference>
<dbReference type="PANTHER" id="PTHR24327:SF81">
    <property type="entry name" value="HOMEOTIC PROTEIN DISTAL-LESS-RELATED"/>
    <property type="match status" value="1"/>
</dbReference>
<keyword evidence="4 5" id="KW-0539">Nucleus</keyword>
<dbReference type="GO" id="GO:0000981">
    <property type="term" value="F:DNA-binding transcription factor activity, RNA polymerase II-specific"/>
    <property type="evidence" value="ECO:0007669"/>
    <property type="project" value="InterPro"/>
</dbReference>
<evidence type="ECO:0000259" key="8">
    <source>
        <dbReference type="PROSITE" id="PS50071"/>
    </source>
</evidence>
<dbReference type="PRINTS" id="PR00024">
    <property type="entry name" value="HOMEOBOX"/>
</dbReference>
<evidence type="ECO:0000256" key="2">
    <source>
        <dbReference type="ARBA" id="ARBA00023125"/>
    </source>
</evidence>
<feature type="DNA-binding region" description="Homeobox" evidence="5">
    <location>
        <begin position="151"/>
        <end position="210"/>
    </location>
</feature>
<dbReference type="RefSeq" id="XP_055860378.1">
    <property type="nucleotide sequence ID" value="XM_056004403.1"/>
</dbReference>
<dbReference type="InterPro" id="IPR050460">
    <property type="entry name" value="Distal-less_Homeobox_TF"/>
</dbReference>
<keyword evidence="9" id="KW-1185">Reference proteome</keyword>
<gene>
    <name evidence="10" type="primary">LOC106053031</name>
</gene>
<proteinExistence type="predicted"/>
<comment type="subcellular location">
    <subcellularLocation>
        <location evidence="5 6">Nucleus</location>
    </subcellularLocation>
</comment>
<sequence length="350" mass="38441">MFPGTYVTVKSECDDGLFLSYRPPLATMLNMTSGMDSLDQDMMKQQSAFMELQQQSGGIGHGMGHHPAYQIRSQYPGGHPQHPQAHESVFSGPQHGRGLGYPFGMNGMSGSYNSPPTHPFSVSPYQTPSPPRDDKGQVEEQLRINGKGKKMRKPRTIYSSLQLQQLNRRFQRTQYLALPERAELAASLGLTQTQVKIWFQNRRSKYKKIMKQGGTPQSQPCSQPPSHQGSASSPPQQQAMGIKQQQSSFLDDGPPGSDMHPGSQGSPTPQHGLQHPHPQGTPTPLLPASSPMSQQGNVLSWSDLGTGPTSGHGHAHGQHHNHQQIGNAYMSHYSSWYSQNGIPHQQSLLT</sequence>
<dbReference type="OrthoDB" id="6159439at2759"/>
<evidence type="ECO:0000256" key="4">
    <source>
        <dbReference type="ARBA" id="ARBA00023242"/>
    </source>
</evidence>
<dbReference type="PRINTS" id="PR00031">
    <property type="entry name" value="HTHREPRESSR"/>
</dbReference>
<name>A0A9W2YCC4_BIOGL</name>
<evidence type="ECO:0000256" key="7">
    <source>
        <dbReference type="SAM" id="MobiDB-lite"/>
    </source>
</evidence>
<dbReference type="PROSITE" id="PS00027">
    <property type="entry name" value="HOMEOBOX_1"/>
    <property type="match status" value="1"/>
</dbReference>
<dbReference type="InterPro" id="IPR000047">
    <property type="entry name" value="HTH_motif"/>
</dbReference>
<dbReference type="InterPro" id="IPR001356">
    <property type="entry name" value="HD"/>
</dbReference>
<dbReference type="CDD" id="cd00086">
    <property type="entry name" value="homeodomain"/>
    <property type="match status" value="1"/>
</dbReference>
<evidence type="ECO:0000256" key="3">
    <source>
        <dbReference type="ARBA" id="ARBA00023155"/>
    </source>
</evidence>
<accession>A0A9W2YCC4</accession>